<sequence length="175" mass="18966">MTNATWAIDPSHSEIQFKVKHLVITTVTGNFKEFSGSVEAGDDFDGASIAFEANIASINTNSEQRDGHLKSADFFDAEKFPTLSFKSTSFTKDGDDFELVGNLTIKGVTLPVTLEVEYNGTATDPWGNVKAGFELKGKINRKDFGLAWNAITEAGSALVSEEVKLIANIQLVKQA</sequence>
<dbReference type="SUPFAM" id="SSF101874">
    <property type="entry name" value="YceI-like"/>
    <property type="match status" value="1"/>
</dbReference>
<dbReference type="AlphaFoldDB" id="A0A841EPP8"/>
<dbReference type="SMART" id="SM00867">
    <property type="entry name" value="YceI"/>
    <property type="match status" value="1"/>
</dbReference>
<reference evidence="2 3" key="1">
    <citation type="submission" date="2020-08" db="EMBL/GenBank/DDBJ databases">
        <title>Functional genomics of gut bacteria from endangered species of beetles.</title>
        <authorList>
            <person name="Carlos-Shanley C."/>
        </authorList>
    </citation>
    <scope>NUCLEOTIDE SEQUENCE [LARGE SCALE GENOMIC DNA]</scope>
    <source>
        <strain evidence="2 3">S00070</strain>
    </source>
</reference>
<feature type="domain" description="Lipid/polyisoprenoid-binding YceI-like" evidence="1">
    <location>
        <begin position="5"/>
        <end position="172"/>
    </location>
</feature>
<dbReference type="RefSeq" id="WP_184130902.1">
    <property type="nucleotide sequence ID" value="NZ_JACHKT010000004.1"/>
</dbReference>
<dbReference type="InterPro" id="IPR036761">
    <property type="entry name" value="TTHA0802/YceI-like_sf"/>
</dbReference>
<gene>
    <name evidence="2" type="ORF">HNP25_000900</name>
</gene>
<dbReference type="PANTHER" id="PTHR34406:SF1">
    <property type="entry name" value="PROTEIN YCEI"/>
    <property type="match status" value="1"/>
</dbReference>
<protein>
    <submittedName>
        <fullName evidence="2">Polyisoprenoid-binding protein YceI</fullName>
    </submittedName>
</protein>
<evidence type="ECO:0000313" key="3">
    <source>
        <dbReference type="Proteomes" id="UP000524404"/>
    </source>
</evidence>
<evidence type="ECO:0000259" key="1">
    <source>
        <dbReference type="SMART" id="SM00867"/>
    </source>
</evidence>
<evidence type="ECO:0000313" key="2">
    <source>
        <dbReference type="EMBL" id="MBB6002250.1"/>
    </source>
</evidence>
<accession>A0A841EPP8</accession>
<dbReference type="InterPro" id="IPR007372">
    <property type="entry name" value="Lipid/polyisoprenoid-bd_YceI"/>
</dbReference>
<proteinExistence type="predicted"/>
<dbReference type="Gene3D" id="2.40.128.110">
    <property type="entry name" value="Lipid/polyisoprenoid-binding, YceI-like"/>
    <property type="match status" value="1"/>
</dbReference>
<dbReference type="Proteomes" id="UP000524404">
    <property type="component" value="Unassembled WGS sequence"/>
</dbReference>
<dbReference type="Pfam" id="PF04264">
    <property type="entry name" value="YceI"/>
    <property type="match status" value="1"/>
</dbReference>
<dbReference type="PANTHER" id="PTHR34406">
    <property type="entry name" value="PROTEIN YCEI"/>
    <property type="match status" value="1"/>
</dbReference>
<name>A0A841EPP8_9BACT</name>
<comment type="caution">
    <text evidence="2">The sequence shown here is derived from an EMBL/GenBank/DDBJ whole genome shotgun (WGS) entry which is preliminary data.</text>
</comment>
<keyword evidence="3" id="KW-1185">Reference proteome</keyword>
<organism evidence="2 3">
    <name type="scientific">Arcicella rosea</name>
    <dbReference type="NCBI Taxonomy" id="502909"/>
    <lineage>
        <taxon>Bacteria</taxon>
        <taxon>Pseudomonadati</taxon>
        <taxon>Bacteroidota</taxon>
        <taxon>Cytophagia</taxon>
        <taxon>Cytophagales</taxon>
        <taxon>Flectobacillaceae</taxon>
        <taxon>Arcicella</taxon>
    </lineage>
</organism>
<dbReference type="EMBL" id="JACHKT010000004">
    <property type="protein sequence ID" value="MBB6002250.1"/>
    <property type="molecule type" value="Genomic_DNA"/>
</dbReference>